<evidence type="ECO:0000313" key="3">
    <source>
        <dbReference type="Proteomes" id="UP001165160"/>
    </source>
</evidence>
<feature type="region of interest" description="Disordered" evidence="1">
    <location>
        <begin position="77"/>
        <end position="131"/>
    </location>
</feature>
<evidence type="ECO:0000313" key="2">
    <source>
        <dbReference type="EMBL" id="GMH84032.1"/>
    </source>
</evidence>
<feature type="compositionally biased region" description="Low complexity" evidence="1">
    <location>
        <begin position="292"/>
        <end position="314"/>
    </location>
</feature>
<reference evidence="3" key="1">
    <citation type="journal article" date="2023" name="Commun. Biol.">
        <title>Genome analysis of Parmales, the sister group of diatoms, reveals the evolutionary specialization of diatoms from phago-mixotrophs to photoautotrophs.</title>
        <authorList>
            <person name="Ban H."/>
            <person name="Sato S."/>
            <person name="Yoshikawa S."/>
            <person name="Yamada K."/>
            <person name="Nakamura Y."/>
            <person name="Ichinomiya M."/>
            <person name="Sato N."/>
            <person name="Blanc-Mathieu R."/>
            <person name="Endo H."/>
            <person name="Kuwata A."/>
            <person name="Ogata H."/>
        </authorList>
    </citation>
    <scope>NUCLEOTIDE SEQUENCE [LARGE SCALE GENOMIC DNA]</scope>
    <source>
        <strain evidence="3">NIES 3699</strain>
    </source>
</reference>
<gene>
    <name evidence="2" type="ORF">TrVE_jg10248</name>
</gene>
<feature type="region of interest" description="Disordered" evidence="1">
    <location>
        <begin position="255"/>
        <end position="327"/>
    </location>
</feature>
<organism evidence="2 3">
    <name type="scientific">Triparma verrucosa</name>
    <dbReference type="NCBI Taxonomy" id="1606542"/>
    <lineage>
        <taxon>Eukaryota</taxon>
        <taxon>Sar</taxon>
        <taxon>Stramenopiles</taxon>
        <taxon>Ochrophyta</taxon>
        <taxon>Bolidophyceae</taxon>
        <taxon>Parmales</taxon>
        <taxon>Triparmaceae</taxon>
        <taxon>Triparma</taxon>
    </lineage>
</organism>
<comment type="caution">
    <text evidence="2">The sequence shown here is derived from an EMBL/GenBank/DDBJ whole genome shotgun (WGS) entry which is preliminary data.</text>
</comment>
<dbReference type="EMBL" id="BRXX01000032">
    <property type="protein sequence ID" value="GMH84032.1"/>
    <property type="molecule type" value="Genomic_DNA"/>
</dbReference>
<evidence type="ECO:0000256" key="1">
    <source>
        <dbReference type="SAM" id="MobiDB-lite"/>
    </source>
</evidence>
<feature type="compositionally biased region" description="Acidic residues" evidence="1">
    <location>
        <begin position="258"/>
        <end position="287"/>
    </location>
</feature>
<sequence>MPRQSRRKTLSPSKASTFLSSVNLSCDPLSLPSPPTSPFCKDLDASSASSATSVGLLLDENGVPVDEVDDTLNILLTSHLSPPSSPLSPVKKEKKKKRRTSILTPHSVPELQPFTTSSPPPVSPSTSVPSPSVSVSKLRTLIHDFYSKSPQSSLKISRDVYSLTGYPLLSLPHMNSTSSSNTYENKRSLLLRLSPHFTEMEASKKSTTRDMELKTGCVCERGRGGGYVYFEGGEEVDGEEYGRRYMEVVRGRKVKEEGGEEEGREVEDGEERVDEVEEEKEEEEEELPPMASDSSDSIVSVQKDSVVDDLVSSSPSPPQTDDSSKAKKLKEELFERIDQALKIYVDGMKDVKGGIEVIDVGEILGEF</sequence>
<proteinExistence type="predicted"/>
<dbReference type="AlphaFoldDB" id="A0A9W7EMK2"/>
<protein>
    <submittedName>
        <fullName evidence="2">Uncharacterized protein</fullName>
    </submittedName>
</protein>
<dbReference type="Proteomes" id="UP001165160">
    <property type="component" value="Unassembled WGS sequence"/>
</dbReference>
<keyword evidence="3" id="KW-1185">Reference proteome</keyword>
<name>A0A9W7EMK2_9STRA</name>
<accession>A0A9W7EMK2</accession>